<reference evidence="3" key="1">
    <citation type="submission" date="2015-07" db="EMBL/GenBank/DDBJ databases">
        <title>Genome Of Nitrogen-Fixing Cyanobacterium Nostoc piscinale CENA21 From Solimoes/Amazon River Floodplain Sediments And Comparative Genomics To Uncover Biosynthetic Natural Products Potential.</title>
        <authorList>
            <person name="Leao T.F."/>
            <person name="Leao P.N."/>
            <person name="Guimaraes P.I."/>
            <person name="de Melo A.G.C."/>
            <person name="Ramos R.T.J."/>
            <person name="Silva A."/>
            <person name="Fiore M.F."/>
            <person name="Schneider M.P.C."/>
        </authorList>
    </citation>
    <scope>NUCLEOTIDE SEQUENCE [LARGE SCALE GENOMIC DNA]</scope>
    <source>
        <strain evidence="3">CENA21</strain>
    </source>
</reference>
<dbReference type="Pfam" id="PF10282">
    <property type="entry name" value="Lactonase"/>
    <property type="match status" value="1"/>
</dbReference>
<dbReference type="AlphaFoldDB" id="A0A0M4T4P0"/>
<dbReference type="PATRIC" id="fig|224013.5.peg.3528"/>
<dbReference type="SUPFAM" id="SSF75011">
    <property type="entry name" value="3-carboxy-cis,cis-mucoante lactonizing enzyme"/>
    <property type="match status" value="1"/>
</dbReference>
<dbReference type="InterPro" id="IPR050282">
    <property type="entry name" value="Cycloisomerase_2"/>
</dbReference>
<keyword evidence="3" id="KW-1185">Reference proteome</keyword>
<comment type="similarity">
    <text evidence="1">Belongs to the cycloisomerase 2 family.</text>
</comment>
<dbReference type="InterPro" id="IPR019405">
    <property type="entry name" value="Lactonase_7-beta_prop"/>
</dbReference>
<protein>
    <recommendedName>
        <fullName evidence="4">3-carboxymuconate cyclase</fullName>
    </recommendedName>
</protein>
<dbReference type="STRING" id="224013.ACX27_14635"/>
<evidence type="ECO:0008006" key="4">
    <source>
        <dbReference type="Google" id="ProtNLM"/>
    </source>
</evidence>
<proteinExistence type="inferred from homology"/>
<organism evidence="2 3">
    <name type="scientific">Nostoc piscinale CENA21</name>
    <dbReference type="NCBI Taxonomy" id="224013"/>
    <lineage>
        <taxon>Bacteria</taxon>
        <taxon>Bacillati</taxon>
        <taxon>Cyanobacteriota</taxon>
        <taxon>Cyanophyceae</taxon>
        <taxon>Nostocales</taxon>
        <taxon>Nostocaceae</taxon>
        <taxon>Nostoc</taxon>
    </lineage>
</organism>
<dbReference type="Gene3D" id="2.130.10.10">
    <property type="entry name" value="YVTN repeat-like/Quinoprotein amine dehydrogenase"/>
    <property type="match status" value="2"/>
</dbReference>
<dbReference type="GO" id="GO:0017057">
    <property type="term" value="F:6-phosphogluconolactonase activity"/>
    <property type="evidence" value="ECO:0007669"/>
    <property type="project" value="TreeGrafter"/>
</dbReference>
<gene>
    <name evidence="2" type="ORF">ACX27_14635</name>
</gene>
<evidence type="ECO:0000313" key="2">
    <source>
        <dbReference type="EMBL" id="ALF53804.1"/>
    </source>
</evidence>
<dbReference type="EMBL" id="CP012036">
    <property type="protein sequence ID" value="ALF53804.1"/>
    <property type="molecule type" value="Genomic_DNA"/>
</dbReference>
<name>A0A0M4T4P0_9NOSO</name>
<evidence type="ECO:0000313" key="3">
    <source>
        <dbReference type="Proteomes" id="UP000062645"/>
    </source>
</evidence>
<dbReference type="Proteomes" id="UP000062645">
    <property type="component" value="Chromosome"/>
</dbReference>
<dbReference type="PANTHER" id="PTHR30344">
    <property type="entry name" value="6-PHOSPHOGLUCONOLACTONASE-RELATED"/>
    <property type="match status" value="1"/>
</dbReference>
<accession>A0A0M4T4P0</accession>
<dbReference type="InterPro" id="IPR015943">
    <property type="entry name" value="WD40/YVTN_repeat-like_dom_sf"/>
</dbReference>
<dbReference type="PANTHER" id="PTHR30344:SF1">
    <property type="entry name" value="6-PHOSPHOGLUCONOLACTONASE"/>
    <property type="match status" value="1"/>
</dbReference>
<dbReference type="KEGG" id="npz:ACX27_14635"/>
<reference evidence="2 3" key="2">
    <citation type="journal article" date="2016" name="Genome Announc.">
        <title>Draft Genome Sequence of the N2-Fixing Cyanobacterium Nostoc piscinale CENA21, Isolated from the Brazilian Amazon Floodplain.</title>
        <authorList>
            <person name="Leao T."/>
            <person name="Guimaraes P.I."/>
            <person name="de Melo A.G."/>
            <person name="Ramos R.T."/>
            <person name="Leao P.N."/>
            <person name="Silva A."/>
            <person name="Fiore M.F."/>
            <person name="Schneider M.P."/>
        </authorList>
    </citation>
    <scope>NUCLEOTIDE SEQUENCE [LARGE SCALE GENOMIC DNA]</scope>
    <source>
        <strain evidence="2 3">CENA21</strain>
    </source>
</reference>
<evidence type="ECO:0000256" key="1">
    <source>
        <dbReference type="ARBA" id="ARBA00005564"/>
    </source>
</evidence>
<sequence>MVISQGKLMNIISKTNKNNRQRSRKLLTLTGITALVLTGGLAIQSANAQWYQWSRLTGIVYTQSNIPTPNANSILGFRRDALGMLTPLSTPFFPTGGAGFPNASIVGRGPFFITAFASDQEVIVNPEKTRLFAVNSGSNTIAVFDIHQDGSLSPVEGSPFPSGGVQPVSLGLAGDILTVVNQNLLPQIPSQEASDSLPNYTTFRVTPKGRLIPIPNSTASVPRGSLPTQALISPNKRLLFGMDGGTGLLRSYQILPNGRLQQSPSSPQQLPPAAFPPNPIGLTLGLQVHPRRPILYVGFTLSNQLGVYSYEPDGDLHLLRTVPNSGRAICWLVTNRAGTRLYTTNPGDNSVTVYDIGRDPSTPVEIQRVVLRGEMGTGTAQLALDSTESFLHVVSQPAISVANNRISVLRVNRYDGTVTEVPSSPQLIPSVNNSFPQGIVAN</sequence>